<evidence type="ECO:0000259" key="1">
    <source>
        <dbReference type="PROSITE" id="PS51464"/>
    </source>
</evidence>
<sequence length="345" mass="38669">MFYTEKEIMSQHEALKDTFVYFMEEKPRIEQFFSENPKRKFIILGCGSSYMLAKSAQRALSRYEGTSAAAVAGGDFLLNSDLYDASVRDSIVITLSRSGMTTEIVKAVEFIKENYKCPVISFSMLRENDLSKFSDLELIMDWCYDKSVCQTRTVTNLYAAVLMLAGFYGKDMDLVYNLRVTIEENEALKKKYRADLARIAEKGWKNAAVLADGVPCGIAQEGALAFTEIARIPGRYSNVLDYRHGPMVLNDSETLDIVLIKPGKNEMQKNLVEDLKAKGAVIVTVSCDQSSTYGSDLHIFAGESVRYETWGIVLISVIQILAYEKAIVRGCNPDLPEGLDPYIVF</sequence>
<dbReference type="InterPro" id="IPR001347">
    <property type="entry name" value="SIS_dom"/>
</dbReference>
<gene>
    <name evidence="2" type="ORF">A8806_11380</name>
</gene>
<dbReference type="SUPFAM" id="SSF53697">
    <property type="entry name" value="SIS domain"/>
    <property type="match status" value="1"/>
</dbReference>
<dbReference type="RefSeq" id="WP_109732831.1">
    <property type="nucleotide sequence ID" value="NZ_BAAACK010000005.1"/>
</dbReference>
<evidence type="ECO:0000313" key="3">
    <source>
        <dbReference type="Proteomes" id="UP000245845"/>
    </source>
</evidence>
<dbReference type="Pfam" id="PF01380">
    <property type="entry name" value="SIS"/>
    <property type="match status" value="1"/>
</dbReference>
<dbReference type="PROSITE" id="PS51464">
    <property type="entry name" value="SIS"/>
    <property type="match status" value="2"/>
</dbReference>
<dbReference type="PANTHER" id="PTHR10937">
    <property type="entry name" value="GLUCOSAMINE--FRUCTOSE-6-PHOSPHATE AMINOTRANSFERASE, ISOMERIZING"/>
    <property type="match status" value="1"/>
</dbReference>
<accession>A0A2Y9BL00</accession>
<reference evidence="2 3" key="1">
    <citation type="submission" date="2018-05" db="EMBL/GenBank/DDBJ databases">
        <title>The Hungate 1000. A catalogue of reference genomes from the rumen microbiome.</title>
        <authorList>
            <person name="Kelly W."/>
        </authorList>
    </citation>
    <scope>NUCLEOTIDE SEQUENCE [LARGE SCALE GENOMIC DNA]</scope>
    <source>
        <strain evidence="2 3">NLAE-zl-C242</strain>
    </source>
</reference>
<dbReference type="InterPro" id="IPR035490">
    <property type="entry name" value="GlmS/FrlB_SIS"/>
</dbReference>
<dbReference type="GO" id="GO:0097367">
    <property type="term" value="F:carbohydrate derivative binding"/>
    <property type="evidence" value="ECO:0007669"/>
    <property type="project" value="InterPro"/>
</dbReference>
<dbReference type="PANTHER" id="PTHR10937:SF4">
    <property type="entry name" value="GLUCOSAMINE-6-PHOSPHATE DEAMINASE"/>
    <property type="match status" value="1"/>
</dbReference>
<dbReference type="Gene3D" id="3.40.50.10490">
    <property type="entry name" value="Glucose-6-phosphate isomerase like protein, domain 1"/>
    <property type="match status" value="2"/>
</dbReference>
<organism evidence="2 3">
    <name type="scientific">Faecalicatena orotica</name>
    <dbReference type="NCBI Taxonomy" id="1544"/>
    <lineage>
        <taxon>Bacteria</taxon>
        <taxon>Bacillati</taxon>
        <taxon>Bacillota</taxon>
        <taxon>Clostridia</taxon>
        <taxon>Lachnospirales</taxon>
        <taxon>Lachnospiraceae</taxon>
        <taxon>Faecalicatena</taxon>
    </lineage>
</organism>
<feature type="domain" description="SIS" evidence="1">
    <location>
        <begin position="196"/>
        <end position="336"/>
    </location>
</feature>
<dbReference type="GO" id="GO:1901135">
    <property type="term" value="P:carbohydrate derivative metabolic process"/>
    <property type="evidence" value="ECO:0007669"/>
    <property type="project" value="InterPro"/>
</dbReference>
<name>A0A2Y9BL00_9FIRM</name>
<evidence type="ECO:0000313" key="2">
    <source>
        <dbReference type="EMBL" id="PWJ23647.1"/>
    </source>
</evidence>
<dbReference type="InterPro" id="IPR046348">
    <property type="entry name" value="SIS_dom_sf"/>
</dbReference>
<dbReference type="Proteomes" id="UP000245845">
    <property type="component" value="Unassembled WGS sequence"/>
</dbReference>
<feature type="domain" description="SIS" evidence="1">
    <location>
        <begin position="29"/>
        <end position="170"/>
    </location>
</feature>
<protein>
    <submittedName>
        <fullName evidence="2">Fructoselysine-6-P-deglycase FrlB-like protein</fullName>
    </submittedName>
</protein>
<keyword evidence="3" id="KW-1185">Reference proteome</keyword>
<proteinExistence type="predicted"/>
<dbReference type="AlphaFoldDB" id="A0A2Y9BL00"/>
<comment type="caution">
    <text evidence="2">The sequence shown here is derived from an EMBL/GenBank/DDBJ whole genome shotgun (WGS) entry which is preliminary data.</text>
</comment>
<dbReference type="CDD" id="cd05009">
    <property type="entry name" value="SIS_GlmS_GlmD_2"/>
    <property type="match status" value="1"/>
</dbReference>
<dbReference type="OrthoDB" id="3684496at2"/>
<dbReference type="EMBL" id="QGDL01000013">
    <property type="protein sequence ID" value="PWJ23647.1"/>
    <property type="molecule type" value="Genomic_DNA"/>
</dbReference>